<dbReference type="EMBL" id="FOQE01000002">
    <property type="protein sequence ID" value="SFH53709.1"/>
    <property type="molecule type" value="Genomic_DNA"/>
</dbReference>
<sequence length="40" mass="4894">MIEQFFIIAFKNLYFYPVTIFYTAFIQHLLQLVQGLMFFP</sequence>
<reference evidence="2 3" key="1">
    <citation type="submission" date="2016-10" db="EMBL/GenBank/DDBJ databases">
        <authorList>
            <person name="de Groot N.N."/>
        </authorList>
    </citation>
    <scope>NUCLEOTIDE SEQUENCE [LARGE SCALE GENOMIC DNA]</scope>
    <source>
        <strain evidence="2 3">DSM 27630</strain>
    </source>
</reference>
<gene>
    <name evidence="2" type="ORF">SAMN04489868_10210</name>
</gene>
<evidence type="ECO:0000313" key="3">
    <source>
        <dbReference type="Proteomes" id="UP000198668"/>
    </source>
</evidence>
<keyword evidence="1" id="KW-0812">Transmembrane</keyword>
<dbReference type="AlphaFoldDB" id="A0A1I3AVD3"/>
<dbReference type="Proteomes" id="UP000198668">
    <property type="component" value="Unassembled WGS sequence"/>
</dbReference>
<proteinExistence type="predicted"/>
<feature type="transmembrane region" description="Helical" evidence="1">
    <location>
        <begin position="12"/>
        <end position="30"/>
    </location>
</feature>
<evidence type="ECO:0000256" key="1">
    <source>
        <dbReference type="SAM" id="Phobius"/>
    </source>
</evidence>
<keyword evidence="1" id="KW-0472">Membrane</keyword>
<keyword evidence="1" id="KW-1133">Transmembrane helix</keyword>
<organism evidence="2 3">
    <name type="scientific">Pisciglobus halotolerans</name>
    <dbReference type="NCBI Taxonomy" id="745365"/>
    <lineage>
        <taxon>Bacteria</taxon>
        <taxon>Bacillati</taxon>
        <taxon>Bacillota</taxon>
        <taxon>Bacilli</taxon>
        <taxon>Lactobacillales</taxon>
        <taxon>Carnobacteriaceae</taxon>
    </lineage>
</organism>
<accession>A0A1I3AVD3</accession>
<name>A0A1I3AVD3_9LACT</name>
<protein>
    <submittedName>
        <fullName evidence="2">Uncharacterized protein</fullName>
    </submittedName>
</protein>
<evidence type="ECO:0000313" key="2">
    <source>
        <dbReference type="EMBL" id="SFH53709.1"/>
    </source>
</evidence>
<keyword evidence="3" id="KW-1185">Reference proteome</keyword>